<reference evidence="7 8" key="1">
    <citation type="submission" date="2018-02" db="EMBL/GenBank/DDBJ databases">
        <authorList>
            <person name="Cohen D.B."/>
            <person name="Kent A.D."/>
        </authorList>
    </citation>
    <scope>NUCLEOTIDE SEQUENCE [LARGE SCALE GENOMIC DNA]</scope>
    <source>
        <strain evidence="7 8">CCAP 1448/3</strain>
    </source>
</reference>
<dbReference type="InterPro" id="IPR051533">
    <property type="entry name" value="WaaL-like"/>
</dbReference>
<organism evidence="7 8">
    <name type="scientific">Merismopedia glauca CCAP 1448/3</name>
    <dbReference type="NCBI Taxonomy" id="1296344"/>
    <lineage>
        <taxon>Bacteria</taxon>
        <taxon>Bacillati</taxon>
        <taxon>Cyanobacteriota</taxon>
        <taxon>Cyanophyceae</taxon>
        <taxon>Synechococcales</taxon>
        <taxon>Merismopediaceae</taxon>
        <taxon>Merismopedia</taxon>
    </lineage>
</organism>
<feature type="transmembrane region" description="Helical" evidence="5">
    <location>
        <begin position="269"/>
        <end position="288"/>
    </location>
</feature>
<comment type="subcellular location">
    <subcellularLocation>
        <location evidence="1">Membrane</location>
        <topology evidence="1">Multi-pass membrane protein</topology>
    </subcellularLocation>
</comment>
<dbReference type="GO" id="GO:0016020">
    <property type="term" value="C:membrane"/>
    <property type="evidence" value="ECO:0007669"/>
    <property type="project" value="UniProtKB-SubCell"/>
</dbReference>
<feature type="transmembrane region" description="Helical" evidence="5">
    <location>
        <begin position="222"/>
        <end position="241"/>
    </location>
</feature>
<proteinExistence type="predicted"/>
<dbReference type="EMBL" id="PVWJ01000041">
    <property type="protein sequence ID" value="PSB03068.1"/>
    <property type="molecule type" value="Genomic_DNA"/>
</dbReference>
<feature type="transmembrane region" description="Helical" evidence="5">
    <location>
        <begin position="197"/>
        <end position="216"/>
    </location>
</feature>
<gene>
    <name evidence="7" type="ORF">C7B64_10040</name>
</gene>
<evidence type="ECO:0000256" key="5">
    <source>
        <dbReference type="SAM" id="Phobius"/>
    </source>
</evidence>
<dbReference type="OrthoDB" id="7595044at2"/>
<evidence type="ECO:0000256" key="2">
    <source>
        <dbReference type="ARBA" id="ARBA00022692"/>
    </source>
</evidence>
<accession>A0A2T1C4I6</accession>
<keyword evidence="3 5" id="KW-1133">Transmembrane helix</keyword>
<evidence type="ECO:0000313" key="8">
    <source>
        <dbReference type="Proteomes" id="UP000238762"/>
    </source>
</evidence>
<evidence type="ECO:0000256" key="1">
    <source>
        <dbReference type="ARBA" id="ARBA00004141"/>
    </source>
</evidence>
<dbReference type="Proteomes" id="UP000238762">
    <property type="component" value="Unassembled WGS sequence"/>
</dbReference>
<evidence type="ECO:0000259" key="6">
    <source>
        <dbReference type="Pfam" id="PF04932"/>
    </source>
</evidence>
<feature type="transmembrane region" description="Helical" evidence="5">
    <location>
        <begin position="6"/>
        <end position="21"/>
    </location>
</feature>
<evidence type="ECO:0000313" key="7">
    <source>
        <dbReference type="EMBL" id="PSB03068.1"/>
    </source>
</evidence>
<name>A0A2T1C4I6_9CYAN</name>
<dbReference type="AlphaFoldDB" id="A0A2T1C4I6"/>
<evidence type="ECO:0000256" key="3">
    <source>
        <dbReference type="ARBA" id="ARBA00022989"/>
    </source>
</evidence>
<dbReference type="Pfam" id="PF04932">
    <property type="entry name" value="Wzy_C"/>
    <property type="match status" value="1"/>
</dbReference>
<feature type="transmembrane region" description="Helical" evidence="5">
    <location>
        <begin position="139"/>
        <end position="158"/>
    </location>
</feature>
<sequence length="444" mass="49490">MSVLTYLAMFGWIPAIIYLFQRYQPQKAVIIAFIAAWLFLPKASFPVIGLPDYTKISATCYGIVLATLAFDIQRFKKIRFSWIDIPLIVFSLQPFISSITNDLGPYDGISSSLAQIVRWGIPYLLGRIYFDSLDGLKKLAVAIFIGGLMYTPLCLIEIRLSPILHRTIYGFEGTGRSFVQAIRLGGYRPSVFMEHGLAVGMWMMAASVIGISLWKTGVIKQLWNIDIKLFLICLVATFILVKSTGAYLLFVLGLCILFSAWYWRNKLLLIIFSLAICYYLFLGASGNITTARIEQIVSFTTSLVGEDRAQSLEFRLSNEQILGDRARERPLTGWGGWGRNQVYDEATGKQLTTTDSLWIIAFGTGGIIGLVSLTAFMLLPSLMFCLRCYPPVSWSHPKVAPAATLAIIMVLYMFDCISNAMINPIFTLASGGISGVVVKHIKDY</sequence>
<keyword evidence="8" id="KW-1185">Reference proteome</keyword>
<protein>
    <recommendedName>
        <fullName evidence="6">O-antigen ligase-related domain-containing protein</fullName>
    </recommendedName>
</protein>
<reference evidence="7 8" key="2">
    <citation type="submission" date="2018-03" db="EMBL/GenBank/DDBJ databases">
        <title>The ancient ancestry and fast evolution of plastids.</title>
        <authorList>
            <person name="Moore K.R."/>
            <person name="Magnabosco C."/>
            <person name="Momper L."/>
            <person name="Gold D.A."/>
            <person name="Bosak T."/>
            <person name="Fournier G.P."/>
        </authorList>
    </citation>
    <scope>NUCLEOTIDE SEQUENCE [LARGE SCALE GENOMIC DNA]</scope>
    <source>
        <strain evidence="7 8">CCAP 1448/3</strain>
    </source>
</reference>
<keyword evidence="2 5" id="KW-0812">Transmembrane</keyword>
<comment type="caution">
    <text evidence="7">The sequence shown here is derived from an EMBL/GenBank/DDBJ whole genome shotgun (WGS) entry which is preliminary data.</text>
</comment>
<feature type="transmembrane region" description="Helical" evidence="5">
    <location>
        <begin position="53"/>
        <end position="70"/>
    </location>
</feature>
<dbReference type="InterPro" id="IPR007016">
    <property type="entry name" value="O-antigen_ligase-rel_domated"/>
</dbReference>
<evidence type="ECO:0000256" key="4">
    <source>
        <dbReference type="ARBA" id="ARBA00023136"/>
    </source>
</evidence>
<feature type="transmembrane region" description="Helical" evidence="5">
    <location>
        <begin position="28"/>
        <end position="47"/>
    </location>
</feature>
<keyword evidence="4 5" id="KW-0472">Membrane</keyword>
<dbReference type="PANTHER" id="PTHR37422:SF13">
    <property type="entry name" value="LIPOPOLYSACCHARIDE BIOSYNTHESIS PROTEIN PA4999-RELATED"/>
    <property type="match status" value="1"/>
</dbReference>
<feature type="transmembrane region" description="Helical" evidence="5">
    <location>
        <begin position="399"/>
        <end position="417"/>
    </location>
</feature>
<dbReference type="RefSeq" id="WP_106288514.1">
    <property type="nucleotide sequence ID" value="NZ_CAWNTC010000024.1"/>
</dbReference>
<feature type="domain" description="O-antigen ligase-related" evidence="6">
    <location>
        <begin position="230"/>
        <end position="372"/>
    </location>
</feature>
<dbReference type="PANTHER" id="PTHR37422">
    <property type="entry name" value="TEICHURONIC ACID BIOSYNTHESIS PROTEIN TUAE"/>
    <property type="match status" value="1"/>
</dbReference>
<feature type="transmembrane region" description="Helical" evidence="5">
    <location>
        <begin position="357"/>
        <end position="379"/>
    </location>
</feature>